<reference evidence="3 4" key="1">
    <citation type="journal article" date="2016" name="Nat. Commun.">
        <title>Thousands of microbial genomes shed light on interconnected biogeochemical processes in an aquifer system.</title>
        <authorList>
            <person name="Anantharaman K."/>
            <person name="Brown C.T."/>
            <person name="Hug L.A."/>
            <person name="Sharon I."/>
            <person name="Castelle C.J."/>
            <person name="Probst A.J."/>
            <person name="Thomas B.C."/>
            <person name="Singh A."/>
            <person name="Wilkins M.J."/>
            <person name="Karaoz U."/>
            <person name="Brodie E.L."/>
            <person name="Williams K.H."/>
            <person name="Hubbard S.S."/>
            <person name="Banfield J.F."/>
        </authorList>
    </citation>
    <scope>NUCLEOTIDE SEQUENCE [LARGE SCALE GENOMIC DNA]</scope>
</reference>
<dbReference type="Gene3D" id="2.30.29.50">
    <property type="entry name" value="Bacterial Pleckstrin homology domain"/>
    <property type="match status" value="1"/>
</dbReference>
<name>A0A1G2UZD4_9BACT</name>
<feature type="transmembrane region" description="Helical" evidence="1">
    <location>
        <begin position="69"/>
        <end position="89"/>
    </location>
</feature>
<dbReference type="AlphaFoldDB" id="A0A1G2UZD4"/>
<dbReference type="InterPro" id="IPR037063">
    <property type="entry name" value="PHb_sf"/>
</dbReference>
<dbReference type="InterPro" id="IPR005182">
    <property type="entry name" value="YdbS-like_PH"/>
</dbReference>
<dbReference type="PANTHER" id="PTHR37938:SF1">
    <property type="entry name" value="BLL0215 PROTEIN"/>
    <property type="match status" value="1"/>
</dbReference>
<keyword evidence="1" id="KW-1133">Transmembrane helix</keyword>
<protein>
    <recommendedName>
        <fullName evidence="2">YdbS-like PH domain-containing protein</fullName>
    </recommendedName>
</protein>
<feature type="transmembrane region" description="Helical" evidence="1">
    <location>
        <begin position="18"/>
        <end position="42"/>
    </location>
</feature>
<dbReference type="Proteomes" id="UP000177697">
    <property type="component" value="Unassembled WGS sequence"/>
</dbReference>
<evidence type="ECO:0000313" key="4">
    <source>
        <dbReference type="Proteomes" id="UP000177697"/>
    </source>
</evidence>
<dbReference type="Pfam" id="PF03703">
    <property type="entry name" value="bPH_2"/>
    <property type="match status" value="1"/>
</dbReference>
<evidence type="ECO:0000313" key="3">
    <source>
        <dbReference type="EMBL" id="OHB14744.1"/>
    </source>
</evidence>
<proteinExistence type="predicted"/>
<keyword evidence="1" id="KW-0472">Membrane</keyword>
<feature type="domain" description="YdbS-like PH" evidence="2">
    <location>
        <begin position="93"/>
        <end position="160"/>
    </location>
</feature>
<dbReference type="PANTHER" id="PTHR37938">
    <property type="entry name" value="BLL0215 PROTEIN"/>
    <property type="match status" value="1"/>
</dbReference>
<gene>
    <name evidence="3" type="ORF">A2431_00200</name>
</gene>
<evidence type="ECO:0000256" key="1">
    <source>
        <dbReference type="SAM" id="Phobius"/>
    </source>
</evidence>
<dbReference type="EMBL" id="MHWW01000013">
    <property type="protein sequence ID" value="OHB14744.1"/>
    <property type="molecule type" value="Genomic_DNA"/>
</dbReference>
<comment type="caution">
    <text evidence="3">The sequence shown here is derived from an EMBL/GenBank/DDBJ whole genome shotgun (WGS) entry which is preliminary data.</text>
</comment>
<evidence type="ECO:0000259" key="2">
    <source>
        <dbReference type="Pfam" id="PF03703"/>
    </source>
</evidence>
<accession>A0A1G2UZD4</accession>
<keyword evidence="1" id="KW-0812">Transmembrane</keyword>
<organism evidence="3 4">
    <name type="scientific">Candidatus Zambryskibacteria bacterium RIFOXYC1_FULL_39_10</name>
    <dbReference type="NCBI Taxonomy" id="1802779"/>
    <lineage>
        <taxon>Bacteria</taxon>
        <taxon>Candidatus Zambryskiibacteriota</taxon>
    </lineage>
</organism>
<sequence length="179" mass="21055">MITFEEGEQIVKIVRRHYLVIIPMIMSLMFAALAPLLFYTFITSGFVPLEAGAISAIQNIFTKWKTFGYSLWLLLLWVIFFIEWTDYYLDLWIITSKRIIDVEQKGFFHREITSFRYEQIQDITVETRGLIETFFKFGTLQIQTAGHSRDIIIRDAHYPEVARSLILRLSEKSKATTNQ</sequence>
<dbReference type="SUPFAM" id="SSF50729">
    <property type="entry name" value="PH domain-like"/>
    <property type="match status" value="1"/>
</dbReference>